<evidence type="ECO:0000313" key="3">
    <source>
        <dbReference type="EMBL" id="SDF11868.1"/>
    </source>
</evidence>
<proteinExistence type="inferred from homology"/>
<dbReference type="EMBL" id="FMZW01000045">
    <property type="protein sequence ID" value="SDF11868.1"/>
    <property type="molecule type" value="Genomic_DNA"/>
</dbReference>
<sequence length="573" mass="62099">MVVRCLTLTVLVAGLLAGTHAFAQEDKKTDEDKPADPDTGESTIEEKTLGLLPNKFQKYGIKFAATYIGETLGNFSGGLKQGAIYEGRLNLAVDVDLQKLAGIDKLTFHANMFQIHGAGLSRNYLDNLFVVSGIEALPSTRLYEAYFEKQWGNKKVSLKFGQLAADSEFFNTKYTDVFTNASMGWPAITSLDLPSGGPSPPLAAMGTRLLVNITDQLSILGGVFDGNQAGPGPGDPQQRNRYGVNFRINDPPLLLGQIQYSWNNTKGDPNLTGQIKFGGWRHLGPFSDLQLASNGVSLAAPASSGTPLMLTGDVGGWAVFEQQIYRVPKSDDRGIGVFARISGAPADRNLIDLYADAGLEFIGLSDKRPDDKFGIAAGYAHVSRRAQALDVDYRVLFGPTWPVRSFEGLLTAVYQYQLRDGWTLQPNFQYIIHPGGGATDPAGPIPGRALKNATVFGLRTTLKFWEADSAVNRRKQLDDHTAPKGVPHESVDAIDAVRIVGNIGAHMEKDVNLIVDIEPGEAQMLIDLIEMLFDEKHKREMRLAEIKALSANKANELAAAKAATPNAANPEAT</sequence>
<dbReference type="GO" id="GO:0015288">
    <property type="term" value="F:porin activity"/>
    <property type="evidence" value="ECO:0007669"/>
    <property type="project" value="InterPro"/>
</dbReference>
<evidence type="ECO:0000256" key="2">
    <source>
        <dbReference type="RuleBase" id="RU363072"/>
    </source>
</evidence>
<dbReference type="AlphaFoldDB" id="A0A1G7IH09"/>
<dbReference type="RefSeq" id="WP_229158093.1">
    <property type="nucleotide sequence ID" value="NZ_FMZW01000045.1"/>
</dbReference>
<gene>
    <name evidence="3" type="ORF">SAMN05216337_104524</name>
</gene>
<dbReference type="GO" id="GO:0016020">
    <property type="term" value="C:membrane"/>
    <property type="evidence" value="ECO:0007669"/>
    <property type="project" value="InterPro"/>
</dbReference>
<dbReference type="GO" id="GO:0008643">
    <property type="term" value="P:carbohydrate transport"/>
    <property type="evidence" value="ECO:0007669"/>
    <property type="project" value="InterPro"/>
</dbReference>
<name>A0A1G7IH09_9BRAD</name>
<comment type="similarity">
    <text evidence="1 2">Belongs to the OprB family.</text>
</comment>
<accession>A0A1G7IH09</accession>
<feature type="signal peptide" evidence="2">
    <location>
        <begin position="1"/>
        <end position="23"/>
    </location>
</feature>
<evidence type="ECO:0000313" key="4">
    <source>
        <dbReference type="Proteomes" id="UP000199245"/>
    </source>
</evidence>
<dbReference type="PANTHER" id="PTHR37944">
    <property type="entry name" value="PORIN B"/>
    <property type="match status" value="1"/>
</dbReference>
<keyword evidence="2" id="KW-0732">Signal</keyword>
<feature type="chain" id="PRO_5011331510" evidence="2">
    <location>
        <begin position="24"/>
        <end position="573"/>
    </location>
</feature>
<dbReference type="Gene3D" id="2.40.160.180">
    <property type="entry name" value="Carbohydrate-selective porin OprB"/>
    <property type="match status" value="1"/>
</dbReference>
<reference evidence="3 4" key="1">
    <citation type="submission" date="2016-10" db="EMBL/GenBank/DDBJ databases">
        <authorList>
            <person name="de Groot N.N."/>
        </authorList>
    </citation>
    <scope>NUCLEOTIDE SEQUENCE [LARGE SCALE GENOMIC DNA]</scope>
    <source>
        <strain evidence="3 4">R5</strain>
    </source>
</reference>
<dbReference type="Pfam" id="PF04966">
    <property type="entry name" value="OprB"/>
    <property type="match status" value="1"/>
</dbReference>
<evidence type="ECO:0000256" key="1">
    <source>
        <dbReference type="ARBA" id="ARBA00008769"/>
    </source>
</evidence>
<organism evidence="3 4">
    <name type="scientific">Bradyrhizobium brasilense</name>
    <dbReference type="NCBI Taxonomy" id="1419277"/>
    <lineage>
        <taxon>Bacteria</taxon>
        <taxon>Pseudomonadati</taxon>
        <taxon>Pseudomonadota</taxon>
        <taxon>Alphaproteobacteria</taxon>
        <taxon>Hyphomicrobiales</taxon>
        <taxon>Nitrobacteraceae</taxon>
        <taxon>Bradyrhizobium</taxon>
    </lineage>
</organism>
<dbReference type="InterPro" id="IPR038673">
    <property type="entry name" value="OprB_sf"/>
</dbReference>
<dbReference type="InterPro" id="IPR052932">
    <property type="entry name" value="OprB_Porin"/>
</dbReference>
<protein>
    <submittedName>
        <fullName evidence="3">Porin, OprB family</fullName>
    </submittedName>
</protein>
<dbReference type="InterPro" id="IPR007049">
    <property type="entry name" value="Carb-sel_porin_OprB"/>
</dbReference>
<dbReference type="Proteomes" id="UP000199245">
    <property type="component" value="Unassembled WGS sequence"/>
</dbReference>
<dbReference type="PANTHER" id="PTHR37944:SF1">
    <property type="entry name" value="PORIN B"/>
    <property type="match status" value="1"/>
</dbReference>